<dbReference type="GO" id="GO:0006401">
    <property type="term" value="P:RNA catabolic process"/>
    <property type="evidence" value="ECO:0007669"/>
    <property type="project" value="TreeGrafter"/>
</dbReference>
<comment type="similarity">
    <text evidence="1 7">Belongs to the RNase T2 family.</text>
</comment>
<dbReference type="InterPro" id="IPR001568">
    <property type="entry name" value="RNase_T2-like"/>
</dbReference>
<dbReference type="PANTHER" id="PTHR11240">
    <property type="entry name" value="RIBONUCLEASE T2"/>
    <property type="match status" value="1"/>
</dbReference>
<comment type="caution">
    <text evidence="9">The sequence shown here is derived from an EMBL/GenBank/DDBJ whole genome shotgun (WGS) entry which is preliminary data.</text>
</comment>
<dbReference type="AlphaFoldDB" id="A0A9Q1QIB0"/>
<dbReference type="GO" id="GO:0033897">
    <property type="term" value="F:ribonuclease T2 activity"/>
    <property type="evidence" value="ECO:0007669"/>
    <property type="project" value="InterPro"/>
</dbReference>
<dbReference type="PROSITE" id="PS00531">
    <property type="entry name" value="RNASE_T2_2"/>
    <property type="match status" value="2"/>
</dbReference>
<feature type="signal peptide" evidence="8">
    <location>
        <begin position="1"/>
        <end position="21"/>
    </location>
</feature>
<keyword evidence="2" id="KW-0540">Nuclease</keyword>
<dbReference type="GO" id="GO:0005576">
    <property type="term" value="C:extracellular region"/>
    <property type="evidence" value="ECO:0007669"/>
    <property type="project" value="TreeGrafter"/>
</dbReference>
<gene>
    <name evidence="9" type="ORF">Cgig2_024857</name>
</gene>
<keyword evidence="3" id="KW-0255">Endonuclease</keyword>
<evidence type="ECO:0000256" key="5">
    <source>
        <dbReference type="ARBA" id="ARBA00023157"/>
    </source>
</evidence>
<proteinExistence type="inferred from homology"/>
<name>A0A9Q1QIB0_9CARY</name>
<evidence type="ECO:0000256" key="4">
    <source>
        <dbReference type="ARBA" id="ARBA00022801"/>
    </source>
</evidence>
<protein>
    <submittedName>
        <fullName evidence="9">Uncharacterized protein</fullName>
    </submittedName>
</protein>
<evidence type="ECO:0000256" key="3">
    <source>
        <dbReference type="ARBA" id="ARBA00022759"/>
    </source>
</evidence>
<dbReference type="GO" id="GO:0016787">
    <property type="term" value="F:hydrolase activity"/>
    <property type="evidence" value="ECO:0007669"/>
    <property type="project" value="UniProtKB-KW"/>
</dbReference>
<evidence type="ECO:0000313" key="10">
    <source>
        <dbReference type="Proteomes" id="UP001153076"/>
    </source>
</evidence>
<dbReference type="GO" id="GO:0003723">
    <property type="term" value="F:RNA binding"/>
    <property type="evidence" value="ECO:0007669"/>
    <property type="project" value="InterPro"/>
</dbReference>
<dbReference type="Gene3D" id="3.90.730.10">
    <property type="entry name" value="Ribonuclease T2-like"/>
    <property type="match status" value="3"/>
</dbReference>
<evidence type="ECO:0000256" key="7">
    <source>
        <dbReference type="RuleBase" id="RU004328"/>
    </source>
</evidence>
<dbReference type="InterPro" id="IPR033697">
    <property type="entry name" value="Ribonuclease_T2_eukaryotic"/>
</dbReference>
<evidence type="ECO:0000313" key="9">
    <source>
        <dbReference type="EMBL" id="KAJ8441345.1"/>
    </source>
</evidence>
<dbReference type="SUPFAM" id="SSF55895">
    <property type="entry name" value="Ribonuclease Rh-like"/>
    <property type="match status" value="3"/>
</dbReference>
<sequence>MGSSMLMQLLVILSLSTVSLSTSNGDFHLFYFVQQWLGSYCDQRGTRCCYPPTGKPRPDFTVYGLWPYYNDGTFPYNCGSDNFDEAILKPMQGSLRQAWPSFTCPQIGRKFWVHEWNKHGTCSKSVLSETAYFQAAINLKNKVNILQALAKAGITPNNQMYPLKAIKKAIARATGGFHPWVDCNHDAQGKSQIWQVSMCVDKSGTRLVNCPFLPKGRAMAVLCTANAREFQAFYFIQQWLGSYCNQKGTRCCYPPTGKTRPDFTVYGLWPYFSDGSFPYNCGGYSYDVGPLKPIEKSLRQAWPSFTCPQIGRKFWLHEWNKRGTCSKSILGEIDYLKAAVNLKNKINLLQALAKAGIRPNNQFYPLTSVKDAVTRANGFQPWVACNHNAQGKSQIWQITLCVDRSGSRLINCPQIPEGRGSCDNDMAMVMKLLLMLTLAMGALCTANARQFRAFYFVQQWLGSYCNQKGTRCCYPPTGKTRPDFTVYGLWPYFSDGSFPYNCGGYNYDVGPLKAIEKSLQQAWPSFTCPQIGRKFWLHEWNKHGTCSKSILGEIPYLKAAVNLKSKINLLQALAKAGIRPNNQFYALKSIKKAIARATGFHPWVVCNHNAQGKSQIWQITLCVDRTGTRLINCPYIPKGRGSCATKILFPSY</sequence>
<evidence type="ECO:0000256" key="6">
    <source>
        <dbReference type="ARBA" id="ARBA00023239"/>
    </source>
</evidence>
<evidence type="ECO:0000256" key="1">
    <source>
        <dbReference type="ARBA" id="ARBA00007469"/>
    </source>
</evidence>
<dbReference type="Pfam" id="PF00445">
    <property type="entry name" value="Ribonuclease_T2"/>
    <property type="match status" value="3"/>
</dbReference>
<evidence type="ECO:0000256" key="2">
    <source>
        <dbReference type="ARBA" id="ARBA00022722"/>
    </source>
</evidence>
<keyword evidence="6" id="KW-0456">Lyase</keyword>
<keyword evidence="4" id="KW-0378">Hydrolase</keyword>
<dbReference type="Proteomes" id="UP001153076">
    <property type="component" value="Unassembled WGS sequence"/>
</dbReference>
<feature type="chain" id="PRO_5040475101" evidence="8">
    <location>
        <begin position="22"/>
        <end position="652"/>
    </location>
</feature>
<organism evidence="9 10">
    <name type="scientific">Carnegiea gigantea</name>
    <dbReference type="NCBI Taxonomy" id="171969"/>
    <lineage>
        <taxon>Eukaryota</taxon>
        <taxon>Viridiplantae</taxon>
        <taxon>Streptophyta</taxon>
        <taxon>Embryophyta</taxon>
        <taxon>Tracheophyta</taxon>
        <taxon>Spermatophyta</taxon>
        <taxon>Magnoliopsida</taxon>
        <taxon>eudicotyledons</taxon>
        <taxon>Gunneridae</taxon>
        <taxon>Pentapetalae</taxon>
        <taxon>Caryophyllales</taxon>
        <taxon>Cactineae</taxon>
        <taxon>Cactaceae</taxon>
        <taxon>Cactoideae</taxon>
        <taxon>Echinocereeae</taxon>
        <taxon>Carnegiea</taxon>
    </lineage>
</organism>
<dbReference type="OrthoDB" id="435754at2759"/>
<reference evidence="9" key="1">
    <citation type="submission" date="2022-04" db="EMBL/GenBank/DDBJ databases">
        <title>Carnegiea gigantea Genome sequencing and assembly v2.</title>
        <authorList>
            <person name="Copetti D."/>
            <person name="Sanderson M.J."/>
            <person name="Burquez A."/>
            <person name="Wojciechowski M.F."/>
        </authorList>
    </citation>
    <scope>NUCLEOTIDE SEQUENCE</scope>
    <source>
        <strain evidence="9">SGP5-SGP5p</strain>
        <tissue evidence="9">Aerial part</tissue>
    </source>
</reference>
<dbReference type="PANTHER" id="PTHR11240:SF75">
    <property type="entry name" value="RIBONUCLEASE 3"/>
    <property type="match status" value="1"/>
</dbReference>
<dbReference type="InterPro" id="IPR033130">
    <property type="entry name" value="RNase_T2_His_AS_2"/>
</dbReference>
<accession>A0A9Q1QIB0</accession>
<dbReference type="InterPro" id="IPR036430">
    <property type="entry name" value="RNase_T2-like_sf"/>
</dbReference>
<dbReference type="EMBL" id="JAKOGI010000169">
    <property type="protein sequence ID" value="KAJ8441345.1"/>
    <property type="molecule type" value="Genomic_DNA"/>
</dbReference>
<keyword evidence="5" id="KW-1015">Disulfide bond</keyword>
<keyword evidence="8" id="KW-0732">Signal</keyword>
<evidence type="ECO:0000256" key="8">
    <source>
        <dbReference type="SAM" id="SignalP"/>
    </source>
</evidence>
<dbReference type="CDD" id="cd01061">
    <property type="entry name" value="RNase_T2_euk"/>
    <property type="match status" value="3"/>
</dbReference>
<keyword evidence="10" id="KW-1185">Reference proteome</keyword>